<proteinExistence type="predicted"/>
<gene>
    <name evidence="3" type="ORF">V5E97_29325</name>
</gene>
<evidence type="ECO:0000313" key="3">
    <source>
        <dbReference type="EMBL" id="XBH02403.1"/>
    </source>
</evidence>
<protein>
    <submittedName>
        <fullName evidence="3">PSP1 domain-containing protein</fullName>
    </submittedName>
</protein>
<feature type="region of interest" description="Disordered" evidence="1">
    <location>
        <begin position="147"/>
        <end position="195"/>
    </location>
</feature>
<dbReference type="AlphaFoldDB" id="A0AAU7CBC0"/>
<dbReference type="InterPro" id="IPR007557">
    <property type="entry name" value="PSP1_C"/>
</dbReference>
<organism evidence="3">
    <name type="scientific">Singulisphaera sp. Ch08</name>
    <dbReference type="NCBI Taxonomy" id="3120278"/>
    <lineage>
        <taxon>Bacteria</taxon>
        <taxon>Pseudomonadati</taxon>
        <taxon>Planctomycetota</taxon>
        <taxon>Planctomycetia</taxon>
        <taxon>Isosphaerales</taxon>
        <taxon>Isosphaeraceae</taxon>
        <taxon>Singulisphaera</taxon>
    </lineage>
</organism>
<reference evidence="3" key="1">
    <citation type="submission" date="2024-05" db="EMBL/GenBank/DDBJ databases">
        <title>Planctomycetes of the genus Singulisphaera possess chitinolytic capabilities.</title>
        <authorList>
            <person name="Ivanova A."/>
        </authorList>
    </citation>
    <scope>NUCLEOTIDE SEQUENCE</scope>
    <source>
        <strain evidence="3">Ch08T</strain>
    </source>
</reference>
<evidence type="ECO:0000256" key="1">
    <source>
        <dbReference type="SAM" id="MobiDB-lite"/>
    </source>
</evidence>
<name>A0AAU7CBC0_9BACT</name>
<dbReference type="Pfam" id="PF04468">
    <property type="entry name" value="PSP1"/>
    <property type="match status" value="1"/>
</dbReference>
<dbReference type="RefSeq" id="WP_406695145.1">
    <property type="nucleotide sequence ID" value="NZ_CP155447.1"/>
</dbReference>
<evidence type="ECO:0000259" key="2">
    <source>
        <dbReference type="PROSITE" id="PS51411"/>
    </source>
</evidence>
<feature type="compositionally biased region" description="Gly residues" evidence="1">
    <location>
        <begin position="170"/>
        <end position="191"/>
    </location>
</feature>
<feature type="compositionally biased region" description="Acidic residues" evidence="1">
    <location>
        <begin position="149"/>
        <end position="164"/>
    </location>
</feature>
<sequence>MAHLYLIRYGLMAQVGKFSADSADFERGTTVVIRSHRGTELGEVLAPLSSASSEAETAARVLRIAGPLDLEQARLAESARSTRFEMCQRLFQDGVWPMELIDVEPLLDDRRTVLHYLGPHRLDVTGLLSAFRSTYDLDVMLEPVGRDVPDEEEEEAEVEADEGGCESCGSEGGGGCGSSGGGCGTGGGASHGGCSDCGVKKLISGSRRHAAR</sequence>
<dbReference type="PROSITE" id="PS51411">
    <property type="entry name" value="PSP1_C"/>
    <property type="match status" value="1"/>
</dbReference>
<accession>A0AAU7CBC0</accession>
<dbReference type="EMBL" id="CP155447">
    <property type="protein sequence ID" value="XBH02403.1"/>
    <property type="molecule type" value="Genomic_DNA"/>
</dbReference>
<feature type="domain" description="PSP1 C-terminal" evidence="2">
    <location>
        <begin position="59"/>
        <end position="144"/>
    </location>
</feature>